<evidence type="ECO:0008006" key="5">
    <source>
        <dbReference type="Google" id="ProtNLM"/>
    </source>
</evidence>
<accession>A0A8I6S3F8</accession>
<protein>
    <recommendedName>
        <fullName evidence="5">Programmed cell death protein 5</fullName>
    </recommendedName>
</protein>
<dbReference type="PANTHER" id="PTHR10840">
    <property type="entry name" value="PROGRAMMED CELL DEATH PROTEIN 5"/>
    <property type="match status" value="1"/>
</dbReference>
<comment type="similarity">
    <text evidence="1">Belongs to the PDCD5 family.</text>
</comment>
<sequence length="131" mass="15226">MGDRELESIRAKRLAEMSAGSQGYNPNNQKALEEKQREAEQRKNDVLSTVLSQFAQSRLNTLKAGKPEKGQMVEQLLVQMFERGQLMHKLDDEEFKNLLESISMQTQKETRIKFDRRRHAMDSDDDLELDV</sequence>
<dbReference type="OMA" id="MQYEMQK"/>
<evidence type="ECO:0000313" key="4">
    <source>
        <dbReference type="Proteomes" id="UP000494040"/>
    </source>
</evidence>
<gene>
    <name evidence="3" type="primary">106671154</name>
</gene>
<proteinExistence type="inferred from homology"/>
<feature type="compositionally biased region" description="Basic and acidic residues" evidence="2">
    <location>
        <begin position="1"/>
        <end position="15"/>
    </location>
</feature>
<dbReference type="PANTHER" id="PTHR10840:SF0">
    <property type="entry name" value="PROGRAMMED CELL DEATH PROTEIN 5"/>
    <property type="match status" value="1"/>
</dbReference>
<feature type="compositionally biased region" description="Polar residues" evidence="2">
    <location>
        <begin position="19"/>
        <end position="30"/>
    </location>
</feature>
<evidence type="ECO:0000256" key="2">
    <source>
        <dbReference type="SAM" id="MobiDB-lite"/>
    </source>
</evidence>
<dbReference type="PIRSF" id="PIRSF015730">
    <property type="entry name" value="TFAR19"/>
    <property type="match status" value="1"/>
</dbReference>
<evidence type="ECO:0000313" key="3">
    <source>
        <dbReference type="EnsemblMetazoa" id="XP_014257511.1"/>
    </source>
</evidence>
<dbReference type="GO" id="GO:0005634">
    <property type="term" value="C:nucleus"/>
    <property type="evidence" value="ECO:0007669"/>
    <property type="project" value="TreeGrafter"/>
</dbReference>
<dbReference type="EnsemblMetazoa" id="XM_014402025.2">
    <property type="protein sequence ID" value="XP_014257511.1"/>
    <property type="gene ID" value="LOC106671154"/>
</dbReference>
<dbReference type="KEGG" id="clec:106671154"/>
<dbReference type="GO" id="GO:0003677">
    <property type="term" value="F:DNA binding"/>
    <property type="evidence" value="ECO:0007669"/>
    <property type="project" value="InterPro"/>
</dbReference>
<dbReference type="SUPFAM" id="SSF46950">
    <property type="entry name" value="Double-stranded DNA-binding domain"/>
    <property type="match status" value="1"/>
</dbReference>
<organism evidence="3 4">
    <name type="scientific">Cimex lectularius</name>
    <name type="common">Bed bug</name>
    <name type="synonym">Acanthia lectularia</name>
    <dbReference type="NCBI Taxonomy" id="79782"/>
    <lineage>
        <taxon>Eukaryota</taxon>
        <taxon>Metazoa</taxon>
        <taxon>Ecdysozoa</taxon>
        <taxon>Arthropoda</taxon>
        <taxon>Hexapoda</taxon>
        <taxon>Insecta</taxon>
        <taxon>Pterygota</taxon>
        <taxon>Neoptera</taxon>
        <taxon>Paraneoptera</taxon>
        <taxon>Hemiptera</taxon>
        <taxon>Heteroptera</taxon>
        <taxon>Panheteroptera</taxon>
        <taxon>Cimicomorpha</taxon>
        <taxon>Cimicidae</taxon>
        <taxon>Cimex</taxon>
    </lineage>
</organism>
<dbReference type="Pfam" id="PF01984">
    <property type="entry name" value="dsDNA_bind"/>
    <property type="match status" value="1"/>
</dbReference>
<dbReference type="InterPro" id="IPR002836">
    <property type="entry name" value="PDCD5-like"/>
</dbReference>
<feature type="region of interest" description="Disordered" evidence="2">
    <location>
        <begin position="1"/>
        <end position="44"/>
    </location>
</feature>
<keyword evidence="4" id="KW-1185">Reference proteome</keyword>
<dbReference type="Gene3D" id="1.10.8.140">
    <property type="entry name" value="PDCD5-like"/>
    <property type="match status" value="1"/>
</dbReference>
<name>A0A8I6S3F8_CIMLE</name>
<dbReference type="AlphaFoldDB" id="A0A8I6S3F8"/>
<dbReference type="OrthoDB" id="10252486at2759"/>
<reference evidence="3" key="1">
    <citation type="submission" date="2022-01" db="UniProtKB">
        <authorList>
            <consortium name="EnsemblMetazoa"/>
        </authorList>
    </citation>
    <scope>IDENTIFICATION</scope>
</reference>
<dbReference type="InterPro" id="IPR036883">
    <property type="entry name" value="PDCD5-like_sf"/>
</dbReference>
<dbReference type="Proteomes" id="UP000494040">
    <property type="component" value="Unassembled WGS sequence"/>
</dbReference>
<evidence type="ECO:0000256" key="1">
    <source>
        <dbReference type="ARBA" id="ARBA00010490"/>
    </source>
</evidence>
<feature type="compositionally biased region" description="Basic and acidic residues" evidence="2">
    <location>
        <begin position="31"/>
        <end position="44"/>
    </location>
</feature>
<dbReference type="GO" id="GO:0005829">
    <property type="term" value="C:cytosol"/>
    <property type="evidence" value="ECO:0007669"/>
    <property type="project" value="TreeGrafter"/>
</dbReference>